<evidence type="ECO:0000259" key="7">
    <source>
        <dbReference type="PROSITE" id="PS50941"/>
    </source>
</evidence>
<dbReference type="SMART" id="SM00270">
    <property type="entry name" value="ChtBD1"/>
    <property type="match status" value="1"/>
</dbReference>
<dbReference type="PROSITE" id="PS00026">
    <property type="entry name" value="CHIT_BIND_I_1"/>
    <property type="match status" value="1"/>
</dbReference>
<evidence type="ECO:0000259" key="8">
    <source>
        <dbReference type="PROSITE" id="PS51910"/>
    </source>
</evidence>
<dbReference type="Pfam" id="PF00704">
    <property type="entry name" value="Glyco_hydro_18"/>
    <property type="match status" value="1"/>
</dbReference>
<feature type="compositionally biased region" description="Pro residues" evidence="5">
    <location>
        <begin position="64"/>
        <end position="91"/>
    </location>
</feature>
<dbReference type="GO" id="GO:0008061">
    <property type="term" value="F:chitin binding"/>
    <property type="evidence" value="ECO:0007669"/>
    <property type="project" value="UniProtKB-UniRule"/>
</dbReference>
<feature type="domain" description="GH18" evidence="8">
    <location>
        <begin position="167"/>
        <end position="505"/>
    </location>
</feature>
<dbReference type="PROSITE" id="PS50941">
    <property type="entry name" value="CHIT_BIND_I_2"/>
    <property type="match status" value="1"/>
</dbReference>
<keyword evidence="3 4" id="KW-0147">Chitin-binding</keyword>
<dbReference type="OrthoDB" id="73875at2759"/>
<dbReference type="InParanoid" id="A0A3N4KCF1"/>
<evidence type="ECO:0000256" key="5">
    <source>
        <dbReference type="SAM" id="MobiDB-lite"/>
    </source>
</evidence>
<feature type="disulfide bond" evidence="4">
    <location>
        <begin position="115"/>
        <end position="127"/>
    </location>
</feature>
<dbReference type="InterPro" id="IPR017853">
    <property type="entry name" value="GH"/>
</dbReference>
<feature type="signal peptide" evidence="6">
    <location>
        <begin position="1"/>
        <end position="24"/>
    </location>
</feature>
<keyword evidence="9" id="KW-0378">Hydrolase</keyword>
<dbReference type="InterPro" id="IPR050314">
    <property type="entry name" value="Glycosyl_Hydrlase_18"/>
</dbReference>
<dbReference type="EC" id="3.2.1.14" evidence="2"/>
<dbReference type="Gene3D" id="3.30.60.10">
    <property type="entry name" value="Endochitinase-like"/>
    <property type="match status" value="1"/>
</dbReference>
<dbReference type="Gene3D" id="3.20.20.80">
    <property type="entry name" value="Glycosidases"/>
    <property type="match status" value="1"/>
</dbReference>
<evidence type="ECO:0000256" key="2">
    <source>
        <dbReference type="ARBA" id="ARBA00012729"/>
    </source>
</evidence>
<evidence type="ECO:0000256" key="3">
    <source>
        <dbReference type="ARBA" id="ARBA00022669"/>
    </source>
</evidence>
<evidence type="ECO:0000256" key="6">
    <source>
        <dbReference type="SAM" id="SignalP"/>
    </source>
</evidence>
<dbReference type="GO" id="GO:0008843">
    <property type="term" value="F:endochitinase activity"/>
    <property type="evidence" value="ECO:0007669"/>
    <property type="project" value="UniProtKB-EC"/>
</dbReference>
<reference evidence="9 10" key="1">
    <citation type="journal article" date="2018" name="Nat. Ecol. Evol.">
        <title>Pezizomycetes genomes reveal the molecular basis of ectomycorrhizal truffle lifestyle.</title>
        <authorList>
            <person name="Murat C."/>
            <person name="Payen T."/>
            <person name="Noel B."/>
            <person name="Kuo A."/>
            <person name="Morin E."/>
            <person name="Chen J."/>
            <person name="Kohler A."/>
            <person name="Krizsan K."/>
            <person name="Balestrini R."/>
            <person name="Da Silva C."/>
            <person name="Montanini B."/>
            <person name="Hainaut M."/>
            <person name="Levati E."/>
            <person name="Barry K.W."/>
            <person name="Belfiori B."/>
            <person name="Cichocki N."/>
            <person name="Clum A."/>
            <person name="Dockter R.B."/>
            <person name="Fauchery L."/>
            <person name="Guy J."/>
            <person name="Iotti M."/>
            <person name="Le Tacon F."/>
            <person name="Lindquist E.A."/>
            <person name="Lipzen A."/>
            <person name="Malagnac F."/>
            <person name="Mello A."/>
            <person name="Molinier V."/>
            <person name="Miyauchi S."/>
            <person name="Poulain J."/>
            <person name="Riccioni C."/>
            <person name="Rubini A."/>
            <person name="Sitrit Y."/>
            <person name="Splivallo R."/>
            <person name="Traeger S."/>
            <person name="Wang M."/>
            <person name="Zifcakova L."/>
            <person name="Wipf D."/>
            <person name="Zambonelli A."/>
            <person name="Paolocci F."/>
            <person name="Nowrousian M."/>
            <person name="Ottonello S."/>
            <person name="Baldrian P."/>
            <person name="Spatafora J.W."/>
            <person name="Henrissat B."/>
            <person name="Nagy L.G."/>
            <person name="Aury J.M."/>
            <person name="Wincker P."/>
            <person name="Grigoriev I.V."/>
            <person name="Bonfante P."/>
            <person name="Martin F.M."/>
        </authorList>
    </citation>
    <scope>NUCLEOTIDE SEQUENCE [LARGE SCALE GENOMIC DNA]</scope>
    <source>
        <strain evidence="9 10">CCBAS932</strain>
    </source>
</reference>
<dbReference type="PANTHER" id="PTHR11177:SF333">
    <property type="entry name" value="CHITINASE"/>
    <property type="match status" value="1"/>
</dbReference>
<dbReference type="SUPFAM" id="SSF57016">
    <property type="entry name" value="Plant lectins/antimicrobial peptides"/>
    <property type="match status" value="1"/>
</dbReference>
<protein>
    <recommendedName>
        <fullName evidence="2">chitinase</fullName>
        <ecNumber evidence="2">3.2.1.14</ecNumber>
    </recommendedName>
</protein>
<comment type="similarity">
    <text evidence="1">Belongs to the glycosyl hydrolase 18 family. Chitinase class V subfamily.</text>
</comment>
<feature type="disulfide bond" evidence="4">
    <location>
        <begin position="120"/>
        <end position="134"/>
    </location>
</feature>
<dbReference type="PROSITE" id="PS51910">
    <property type="entry name" value="GH18_2"/>
    <property type="match status" value="1"/>
</dbReference>
<evidence type="ECO:0000256" key="1">
    <source>
        <dbReference type="ARBA" id="ARBA00008682"/>
    </source>
</evidence>
<feature type="domain" description="Chitin-binding type-1" evidence="7">
    <location>
        <begin position="102"/>
        <end position="152"/>
    </location>
</feature>
<dbReference type="InterPro" id="IPR001223">
    <property type="entry name" value="Glyco_hydro18_cat"/>
</dbReference>
<dbReference type="CDD" id="cd00035">
    <property type="entry name" value="ChtBD1"/>
    <property type="match status" value="1"/>
</dbReference>
<dbReference type="InterPro" id="IPR018371">
    <property type="entry name" value="Chitin-binding_1_CS"/>
</dbReference>
<sequence>MRLPALSLIRPSLLLLLLSTSVLSLPTSTTTKKVTKTVFVTAAPTIDAHNKAQVKPVAAKGAPAPTPAVIPVQPPNAKTPPPTSQESPPKPPKLRRRQAAEVAECGKNSPGKKSCPNNACCSFYGNCGIGDDFCGSPDPAAPCQKDYGRCGKSTAETPSCNGASAKARKVGYYLSYAYERDCDASKPESMKTAGLTHINFAFALFDGDNFDFYPQREGDEKLYASFTALKSDKLQTWIAIGGGLFNNPDQPTKSNWATMASTAASRATWIANLIKFMAKHGFQGADLDWEWPCDPMRGGTPADTKNQVLLLKELRAAFGTKYGLSSVLVTDWAALKDMDVKGMEPYVDFFNFMSYDYHTPVDVPKPDAQALSHTNITETDSKLVPLWHAGIKPAKINLGFALYGMTYQMKPTCLEAGCPYVAKGTAGKCSKAAGSLTNLEITRLVAAGGAKSVLLEDALVKQTLYGGNQLVLHDDAETFERKTAFASKRCLGGTMYWSVDQGLQT</sequence>
<accession>A0A3N4KCF1</accession>
<feature type="region of interest" description="Disordered" evidence="5">
    <location>
        <begin position="57"/>
        <end position="113"/>
    </location>
</feature>
<feature type="chain" id="PRO_5018304391" description="chitinase" evidence="6">
    <location>
        <begin position="25"/>
        <end position="505"/>
    </location>
</feature>
<dbReference type="SUPFAM" id="SSF54556">
    <property type="entry name" value="Chitinase insertion domain"/>
    <property type="match status" value="1"/>
</dbReference>
<dbReference type="SMART" id="SM00636">
    <property type="entry name" value="Glyco_18"/>
    <property type="match status" value="1"/>
</dbReference>
<dbReference type="AlphaFoldDB" id="A0A3N4KCF1"/>
<gene>
    <name evidence="9" type="ORF">P167DRAFT_530439</name>
</gene>
<dbReference type="PANTHER" id="PTHR11177">
    <property type="entry name" value="CHITINASE"/>
    <property type="match status" value="1"/>
</dbReference>
<comment type="caution">
    <text evidence="4">Lacks conserved residue(s) required for the propagation of feature annotation.</text>
</comment>
<dbReference type="SUPFAM" id="SSF51445">
    <property type="entry name" value="(Trans)glycosidases"/>
    <property type="match status" value="1"/>
</dbReference>
<evidence type="ECO:0000256" key="4">
    <source>
        <dbReference type="PROSITE-ProRule" id="PRU00261"/>
    </source>
</evidence>
<dbReference type="InterPro" id="IPR029070">
    <property type="entry name" value="Chitinase_insertion_sf"/>
</dbReference>
<keyword evidence="4" id="KW-1015">Disulfide bond</keyword>
<name>A0A3N4KCF1_9PEZI</name>
<evidence type="ECO:0000313" key="10">
    <source>
        <dbReference type="Proteomes" id="UP000277580"/>
    </source>
</evidence>
<dbReference type="InterPro" id="IPR036861">
    <property type="entry name" value="Endochitinase-like_sf"/>
</dbReference>
<dbReference type="EMBL" id="ML119201">
    <property type="protein sequence ID" value="RPB06992.1"/>
    <property type="molecule type" value="Genomic_DNA"/>
</dbReference>
<keyword evidence="10" id="KW-1185">Reference proteome</keyword>
<dbReference type="STRING" id="1392247.A0A3N4KCF1"/>
<evidence type="ECO:0000313" key="9">
    <source>
        <dbReference type="EMBL" id="RPB06992.1"/>
    </source>
</evidence>
<dbReference type="InterPro" id="IPR001002">
    <property type="entry name" value="Chitin-bd_1"/>
</dbReference>
<dbReference type="Gene3D" id="3.10.50.10">
    <property type="match status" value="1"/>
</dbReference>
<organism evidence="9 10">
    <name type="scientific">Morchella conica CCBAS932</name>
    <dbReference type="NCBI Taxonomy" id="1392247"/>
    <lineage>
        <taxon>Eukaryota</taxon>
        <taxon>Fungi</taxon>
        <taxon>Dikarya</taxon>
        <taxon>Ascomycota</taxon>
        <taxon>Pezizomycotina</taxon>
        <taxon>Pezizomycetes</taxon>
        <taxon>Pezizales</taxon>
        <taxon>Morchellaceae</taxon>
        <taxon>Morchella</taxon>
    </lineage>
</organism>
<keyword evidence="6" id="KW-0732">Signal</keyword>
<dbReference type="Pfam" id="PF00187">
    <property type="entry name" value="Chitin_bind_1"/>
    <property type="match status" value="1"/>
</dbReference>
<dbReference type="GO" id="GO:0005975">
    <property type="term" value="P:carbohydrate metabolic process"/>
    <property type="evidence" value="ECO:0007669"/>
    <property type="project" value="InterPro"/>
</dbReference>
<dbReference type="Proteomes" id="UP000277580">
    <property type="component" value="Unassembled WGS sequence"/>
</dbReference>
<proteinExistence type="inferred from homology"/>
<dbReference type="InterPro" id="IPR011583">
    <property type="entry name" value="Chitinase_II/V-like_cat"/>
</dbReference>